<evidence type="ECO:0000256" key="13">
    <source>
        <dbReference type="ARBA" id="ARBA00044502"/>
    </source>
</evidence>
<dbReference type="Pfam" id="PF00734">
    <property type="entry name" value="CBM_1"/>
    <property type="match status" value="1"/>
</dbReference>
<dbReference type="GO" id="GO:0046872">
    <property type="term" value="F:metal ion binding"/>
    <property type="evidence" value="ECO:0007669"/>
    <property type="project" value="UniProtKB-KW"/>
</dbReference>
<evidence type="ECO:0000256" key="5">
    <source>
        <dbReference type="ARBA" id="ARBA00022729"/>
    </source>
</evidence>
<evidence type="ECO:0000256" key="10">
    <source>
        <dbReference type="ARBA" id="ARBA00023157"/>
    </source>
</evidence>
<evidence type="ECO:0000256" key="9">
    <source>
        <dbReference type="ARBA" id="ARBA00023033"/>
    </source>
</evidence>
<dbReference type="InterPro" id="IPR049892">
    <property type="entry name" value="AA9"/>
</dbReference>
<evidence type="ECO:0000256" key="2">
    <source>
        <dbReference type="ARBA" id="ARBA00004613"/>
    </source>
</evidence>
<dbReference type="Gene3D" id="2.70.50.70">
    <property type="match status" value="1"/>
</dbReference>
<name>A0A067SUS0_GALM3</name>
<reference evidence="20" key="1">
    <citation type="journal article" date="2014" name="Proc. Natl. Acad. Sci. U.S.A.">
        <title>Extensive sampling of basidiomycete genomes demonstrates inadequacy of the white-rot/brown-rot paradigm for wood decay fungi.</title>
        <authorList>
            <person name="Riley R."/>
            <person name="Salamov A.A."/>
            <person name="Brown D.W."/>
            <person name="Nagy L.G."/>
            <person name="Floudas D."/>
            <person name="Held B.W."/>
            <person name="Levasseur A."/>
            <person name="Lombard V."/>
            <person name="Morin E."/>
            <person name="Otillar R."/>
            <person name="Lindquist E.A."/>
            <person name="Sun H."/>
            <person name="LaButti K.M."/>
            <person name="Schmutz J."/>
            <person name="Jabbour D."/>
            <person name="Luo H."/>
            <person name="Baker S.E."/>
            <person name="Pisabarro A.G."/>
            <person name="Walton J.D."/>
            <person name="Blanchette R.A."/>
            <person name="Henrissat B."/>
            <person name="Martin F."/>
            <person name="Cullen D."/>
            <person name="Hibbett D.S."/>
            <person name="Grigoriev I.V."/>
        </authorList>
    </citation>
    <scope>NUCLEOTIDE SEQUENCE [LARGE SCALE GENOMIC DNA]</scope>
    <source>
        <strain evidence="20">CBS 339.88</strain>
    </source>
</reference>
<keyword evidence="9" id="KW-0503">Monooxygenase</keyword>
<gene>
    <name evidence="19" type="ORF">GALMADRAFT_227128</name>
</gene>
<keyword evidence="5 17" id="KW-0732">Signal</keyword>
<dbReference type="Pfam" id="PF03443">
    <property type="entry name" value="AA9"/>
    <property type="match status" value="1"/>
</dbReference>
<feature type="chain" id="PRO_5001646233" description="lytic cellulose monooxygenase (C4-dehydrogenating)" evidence="17">
    <location>
        <begin position="19"/>
        <end position="317"/>
    </location>
</feature>
<keyword evidence="4" id="KW-0479">Metal-binding</keyword>
<dbReference type="GO" id="GO:0005576">
    <property type="term" value="C:extracellular region"/>
    <property type="evidence" value="ECO:0007669"/>
    <property type="project" value="UniProtKB-SubCell"/>
</dbReference>
<dbReference type="SMART" id="SM00236">
    <property type="entry name" value="fCBD"/>
    <property type="match status" value="1"/>
</dbReference>
<evidence type="ECO:0000256" key="7">
    <source>
        <dbReference type="ARBA" id="ARBA00023002"/>
    </source>
</evidence>
<evidence type="ECO:0000256" key="6">
    <source>
        <dbReference type="ARBA" id="ARBA00023001"/>
    </source>
</evidence>
<comment type="similarity">
    <text evidence="13">Belongs to the polysaccharide monooxygenase AA9 family.</text>
</comment>
<evidence type="ECO:0000256" key="1">
    <source>
        <dbReference type="ARBA" id="ARBA00001973"/>
    </source>
</evidence>
<feature type="compositionally biased region" description="Low complexity" evidence="16">
    <location>
        <begin position="233"/>
        <end position="280"/>
    </location>
</feature>
<evidence type="ECO:0000313" key="19">
    <source>
        <dbReference type="EMBL" id="KDR74690.1"/>
    </source>
</evidence>
<dbReference type="EMBL" id="KL142382">
    <property type="protein sequence ID" value="KDR74690.1"/>
    <property type="molecule type" value="Genomic_DNA"/>
</dbReference>
<keyword evidence="10" id="KW-1015">Disulfide bond</keyword>
<evidence type="ECO:0000256" key="11">
    <source>
        <dbReference type="ARBA" id="ARBA00023277"/>
    </source>
</evidence>
<dbReference type="OrthoDB" id="3496539at2759"/>
<dbReference type="PANTHER" id="PTHR33353">
    <property type="entry name" value="PUTATIVE (AFU_ORTHOLOGUE AFUA_1G12560)-RELATED"/>
    <property type="match status" value="1"/>
</dbReference>
<keyword evidence="11" id="KW-0119">Carbohydrate metabolism</keyword>
<dbReference type="InterPro" id="IPR000254">
    <property type="entry name" value="CBD"/>
</dbReference>
<evidence type="ECO:0000256" key="8">
    <source>
        <dbReference type="ARBA" id="ARBA00023008"/>
    </source>
</evidence>
<dbReference type="GO" id="GO:0030248">
    <property type="term" value="F:cellulose binding"/>
    <property type="evidence" value="ECO:0007669"/>
    <property type="project" value="InterPro"/>
</dbReference>
<comment type="subcellular location">
    <subcellularLocation>
        <location evidence="2">Secreted</location>
    </subcellularLocation>
</comment>
<dbReference type="InterPro" id="IPR035971">
    <property type="entry name" value="CBD_sf"/>
</dbReference>
<evidence type="ECO:0000256" key="17">
    <source>
        <dbReference type="SAM" id="SignalP"/>
    </source>
</evidence>
<dbReference type="PANTHER" id="PTHR33353:SF10">
    <property type="entry name" value="ENDO-BETA-1,4-GLUCANASE D"/>
    <property type="match status" value="1"/>
</dbReference>
<dbReference type="Proteomes" id="UP000027222">
    <property type="component" value="Unassembled WGS sequence"/>
</dbReference>
<dbReference type="CDD" id="cd21175">
    <property type="entry name" value="LPMO_AA9"/>
    <property type="match status" value="1"/>
</dbReference>
<dbReference type="HOGENOM" id="CLU_031730_0_2_1"/>
<sequence>MISTYLAFLSGLACQVAAHYTFPNLILSGSPSSDWQYVRETDNFQSLGPQTDVTSTDFTCYNTAVNTIPTTASVKAGSTVGFQVWGNPANIYHPGVLNVYMANAGSDASTFTGTSGNVWFKIYEISAVTDGGKTITFPSQNLTSVSFAIPSELPSGQYLLRIEAIALHVAQSFAGAQFYIACAQLDVTGGGSGTPGPLVAIPGVYTGNEPGILIDIYYPIPTSYTQPGPAVWPASGSASAPTSSKPASPSSTPVKPTSTAPSQTSKTASSPASTPTSKGTAAEYAQCGGQGWTGATACASPFVCTSSSVYYSQCLPA</sequence>
<dbReference type="SUPFAM" id="SSF57180">
    <property type="entry name" value="Cellulose-binding domain"/>
    <property type="match status" value="1"/>
</dbReference>
<keyword evidence="3" id="KW-0964">Secreted</keyword>
<evidence type="ECO:0000256" key="14">
    <source>
        <dbReference type="ARBA" id="ARBA00045077"/>
    </source>
</evidence>
<dbReference type="AlphaFoldDB" id="A0A067SUS0"/>
<dbReference type="GO" id="GO:0004497">
    <property type="term" value="F:monooxygenase activity"/>
    <property type="evidence" value="ECO:0007669"/>
    <property type="project" value="UniProtKB-KW"/>
</dbReference>
<evidence type="ECO:0000256" key="3">
    <source>
        <dbReference type="ARBA" id="ARBA00022525"/>
    </source>
</evidence>
<keyword evidence="8" id="KW-0186">Copper</keyword>
<dbReference type="InterPro" id="IPR005103">
    <property type="entry name" value="AA9_LPMO"/>
</dbReference>
<keyword evidence="7" id="KW-0560">Oxidoreductase</keyword>
<feature type="region of interest" description="Disordered" evidence="16">
    <location>
        <begin position="231"/>
        <end position="280"/>
    </location>
</feature>
<keyword evidence="20" id="KW-1185">Reference proteome</keyword>
<evidence type="ECO:0000313" key="20">
    <source>
        <dbReference type="Proteomes" id="UP000027222"/>
    </source>
</evidence>
<feature type="domain" description="CBM1" evidence="18">
    <location>
        <begin position="279"/>
        <end position="315"/>
    </location>
</feature>
<evidence type="ECO:0000256" key="12">
    <source>
        <dbReference type="ARBA" id="ARBA00023326"/>
    </source>
</evidence>
<comment type="cofactor">
    <cofactor evidence="1">
        <name>Cu(2+)</name>
        <dbReference type="ChEBI" id="CHEBI:29036"/>
    </cofactor>
</comment>
<feature type="signal peptide" evidence="17">
    <location>
        <begin position="1"/>
        <end position="18"/>
    </location>
</feature>
<protein>
    <recommendedName>
        <fullName evidence="15">lytic cellulose monooxygenase (C4-dehydrogenating)</fullName>
        <ecNumber evidence="15">1.14.99.56</ecNumber>
    </recommendedName>
</protein>
<proteinExistence type="inferred from homology"/>
<keyword evidence="6" id="KW-0136">Cellulose degradation</keyword>
<keyword evidence="12" id="KW-0624">Polysaccharide degradation</keyword>
<dbReference type="STRING" id="685588.A0A067SUS0"/>
<dbReference type="PROSITE" id="PS00562">
    <property type="entry name" value="CBM1_1"/>
    <property type="match status" value="1"/>
</dbReference>
<comment type="catalytic activity">
    <reaction evidence="14">
        <text>[(1-&gt;4)-beta-D-glucosyl]n+m + reduced acceptor + O2 = 4-dehydro-beta-D-glucosyl-[(1-&gt;4)-beta-D-glucosyl]n-1 + [(1-&gt;4)-beta-D-glucosyl]m + acceptor + H2O.</text>
        <dbReference type="EC" id="1.14.99.56"/>
    </reaction>
</comment>
<organism evidence="19 20">
    <name type="scientific">Galerina marginata (strain CBS 339.88)</name>
    <dbReference type="NCBI Taxonomy" id="685588"/>
    <lineage>
        <taxon>Eukaryota</taxon>
        <taxon>Fungi</taxon>
        <taxon>Dikarya</taxon>
        <taxon>Basidiomycota</taxon>
        <taxon>Agaricomycotina</taxon>
        <taxon>Agaricomycetes</taxon>
        <taxon>Agaricomycetidae</taxon>
        <taxon>Agaricales</taxon>
        <taxon>Agaricineae</taxon>
        <taxon>Strophariaceae</taxon>
        <taxon>Galerina</taxon>
    </lineage>
</organism>
<evidence type="ECO:0000259" key="18">
    <source>
        <dbReference type="PROSITE" id="PS51164"/>
    </source>
</evidence>
<evidence type="ECO:0000256" key="16">
    <source>
        <dbReference type="SAM" id="MobiDB-lite"/>
    </source>
</evidence>
<dbReference type="EC" id="1.14.99.56" evidence="15"/>
<dbReference type="GO" id="GO:0030245">
    <property type="term" value="P:cellulose catabolic process"/>
    <property type="evidence" value="ECO:0007669"/>
    <property type="project" value="UniProtKB-KW"/>
</dbReference>
<accession>A0A067SUS0</accession>
<dbReference type="PROSITE" id="PS51164">
    <property type="entry name" value="CBM1_2"/>
    <property type="match status" value="1"/>
</dbReference>
<evidence type="ECO:0000256" key="4">
    <source>
        <dbReference type="ARBA" id="ARBA00022723"/>
    </source>
</evidence>
<evidence type="ECO:0000256" key="15">
    <source>
        <dbReference type="ARBA" id="ARBA00047174"/>
    </source>
</evidence>